<dbReference type="PANTHER" id="PTHR30157:SF0">
    <property type="entry name" value="NADPH-DEPENDENT FERRIC-CHELATE REDUCTASE"/>
    <property type="match status" value="1"/>
</dbReference>
<evidence type="ECO:0000256" key="1">
    <source>
        <dbReference type="ARBA" id="ARBA00035644"/>
    </source>
</evidence>
<dbReference type="Pfam" id="PF04954">
    <property type="entry name" value="SIP"/>
    <property type="match status" value="1"/>
</dbReference>
<dbReference type="Gene3D" id="3.40.50.80">
    <property type="entry name" value="Nucleotide-binding domain of ferredoxin-NADP reductase (FNR) module"/>
    <property type="match status" value="1"/>
</dbReference>
<dbReference type="InterPro" id="IPR014543">
    <property type="entry name" value="UCP028291"/>
</dbReference>
<dbReference type="Gene3D" id="3.30.310.50">
    <property type="entry name" value="Alpha-D-phosphohexomutase, C-terminal domain"/>
    <property type="match status" value="1"/>
</dbReference>
<dbReference type="Pfam" id="PF09981">
    <property type="entry name" value="DUF2218"/>
    <property type="match status" value="1"/>
</dbReference>
<dbReference type="Pfam" id="PF08021">
    <property type="entry name" value="FAD_binding_9"/>
    <property type="match status" value="1"/>
</dbReference>
<organism evidence="3 4">
    <name type="scientific">Neoaquamicrobium sediminum</name>
    <dbReference type="NCBI Taxonomy" id="1849104"/>
    <lineage>
        <taxon>Bacteria</taxon>
        <taxon>Pseudomonadati</taxon>
        <taxon>Pseudomonadota</taxon>
        <taxon>Alphaproteobacteria</taxon>
        <taxon>Hyphomicrobiales</taxon>
        <taxon>Phyllobacteriaceae</taxon>
        <taxon>Neoaquamicrobium</taxon>
    </lineage>
</organism>
<dbReference type="Gene3D" id="2.40.30.10">
    <property type="entry name" value="Translation factors"/>
    <property type="match status" value="1"/>
</dbReference>
<evidence type="ECO:0000313" key="4">
    <source>
        <dbReference type="Proteomes" id="UP001559025"/>
    </source>
</evidence>
<dbReference type="InterPro" id="IPR039261">
    <property type="entry name" value="FNR_nucleotide-bd"/>
</dbReference>
<dbReference type="CDD" id="cd06193">
    <property type="entry name" value="siderophore_interacting"/>
    <property type="match status" value="1"/>
</dbReference>
<dbReference type="SUPFAM" id="SSF63380">
    <property type="entry name" value="Riboflavin synthase domain-like"/>
    <property type="match status" value="1"/>
</dbReference>
<accession>A0ABV3WSM1</accession>
<keyword evidence="4" id="KW-1185">Reference proteome</keyword>
<dbReference type="InterPro" id="IPR017927">
    <property type="entry name" value="FAD-bd_FR_type"/>
</dbReference>
<reference evidence="3 4" key="1">
    <citation type="submission" date="2024-01" db="EMBL/GenBank/DDBJ databases">
        <title>New evidence supports the origin of RcGTA from prophage.</title>
        <authorList>
            <person name="Xu Y."/>
            <person name="Liu B."/>
            <person name="Chen F."/>
        </authorList>
    </citation>
    <scope>NUCLEOTIDE SEQUENCE [LARGE SCALE GENOMIC DNA]</scope>
    <source>
        <strain evidence="3 4">CBW1107-2</strain>
    </source>
</reference>
<dbReference type="Proteomes" id="UP001559025">
    <property type="component" value="Unassembled WGS sequence"/>
</dbReference>
<protein>
    <submittedName>
        <fullName evidence="3">Siderophore-interacting protein</fullName>
    </submittedName>
</protein>
<dbReference type="PROSITE" id="PS51384">
    <property type="entry name" value="FAD_FR"/>
    <property type="match status" value="1"/>
</dbReference>
<sequence>MTTQHNLRAETTIAISSPLDVMARLRDHFVEHGAVSGSDERWSADFGIGTVEAAVRAQAMQFRVQASDETSLAFLQWGVTEHVGEFADGPVPDVVWQGGISAGAPLPYFREMRVVRAAQVTPRMRRLTLAGEDLRRFSYGGLHMRLLLAPKKGINPVWPVMAADGRQAWPEGPRPVNRVYTIRRIDVEAGEIDVDFVLHEGDAMPGATFAAEAAAGDVVGMTGPGGGELRDADWCVLAGDETALPAIGRMLEEMPTGRKVVAMIEIADDAERQPLTSRADLDLRWLSREGRPAGTTPLLADAVKSLALPEDGRSVFIWAGCEHAAAREIRTYLRKECDLPRGSSLIAAYWRRGKSGEVEDRD</sequence>
<dbReference type="InterPro" id="IPR013113">
    <property type="entry name" value="SIP_FAD-bd"/>
</dbReference>
<evidence type="ECO:0000259" key="2">
    <source>
        <dbReference type="PROSITE" id="PS51384"/>
    </source>
</evidence>
<dbReference type="RefSeq" id="WP_368802774.1">
    <property type="nucleotide sequence ID" value="NZ_JAZHFV010000002.1"/>
</dbReference>
<dbReference type="InterPro" id="IPR007037">
    <property type="entry name" value="SIP_rossman_dom"/>
</dbReference>
<feature type="domain" description="FAD-binding FR-type" evidence="2">
    <location>
        <begin position="107"/>
        <end position="231"/>
    </location>
</feature>
<dbReference type="EMBL" id="JAZHFV010000002">
    <property type="protein sequence ID" value="MEX4007660.1"/>
    <property type="molecule type" value="Genomic_DNA"/>
</dbReference>
<comment type="caution">
    <text evidence="3">The sequence shown here is derived from an EMBL/GenBank/DDBJ whole genome shotgun (WGS) entry which is preliminary data.</text>
</comment>
<proteinExistence type="inferred from homology"/>
<dbReference type="InterPro" id="IPR017938">
    <property type="entry name" value="Riboflavin_synthase-like_b-brl"/>
</dbReference>
<evidence type="ECO:0000313" key="3">
    <source>
        <dbReference type="EMBL" id="MEX4007660.1"/>
    </source>
</evidence>
<name>A0ABV3WSM1_9HYPH</name>
<comment type="similarity">
    <text evidence="1">Belongs to the SIP oxidoreductase family.</text>
</comment>
<dbReference type="InterPro" id="IPR039374">
    <property type="entry name" value="SIP_fam"/>
</dbReference>
<dbReference type="PANTHER" id="PTHR30157">
    <property type="entry name" value="FERRIC REDUCTASE, NADPH-DEPENDENT"/>
    <property type="match status" value="1"/>
</dbReference>
<gene>
    <name evidence="3" type="ORF">V1479_10125</name>
</gene>